<reference evidence="3" key="2">
    <citation type="journal article" date="2016" name="Sci. Rep.">
        <title>Dictyocaulus viviparus genome, variome and transcriptome elucidate lungworm biology and support future intervention.</title>
        <authorList>
            <person name="McNulty S.N."/>
            <person name="Strube C."/>
            <person name="Rosa B.A."/>
            <person name="Martin J.C."/>
            <person name="Tyagi R."/>
            <person name="Choi Y.J."/>
            <person name="Wang Q."/>
            <person name="Hallsworth Pepin K."/>
            <person name="Zhang X."/>
            <person name="Ozersky P."/>
            <person name="Wilson R.K."/>
            <person name="Sternberg P.W."/>
            <person name="Gasser R.B."/>
            <person name="Mitreva M."/>
        </authorList>
    </citation>
    <scope>NUCLEOTIDE SEQUENCE [LARGE SCALE GENOMIC DNA]</scope>
    <source>
        <strain evidence="3">HannoverDv2000</strain>
    </source>
</reference>
<keyword evidence="3" id="KW-1185">Reference proteome</keyword>
<gene>
    <name evidence="2" type="ORF">DICVIV_08567</name>
</gene>
<dbReference type="EMBL" id="KN716410">
    <property type="protein sequence ID" value="KJH45400.1"/>
    <property type="molecule type" value="Genomic_DNA"/>
</dbReference>
<accession>A0A0D8XLJ4</accession>
<organism evidence="2 3">
    <name type="scientific">Dictyocaulus viviparus</name>
    <name type="common">Bovine lungworm</name>
    <dbReference type="NCBI Taxonomy" id="29172"/>
    <lineage>
        <taxon>Eukaryota</taxon>
        <taxon>Metazoa</taxon>
        <taxon>Ecdysozoa</taxon>
        <taxon>Nematoda</taxon>
        <taxon>Chromadorea</taxon>
        <taxon>Rhabditida</taxon>
        <taxon>Rhabditina</taxon>
        <taxon>Rhabditomorpha</taxon>
        <taxon>Strongyloidea</taxon>
        <taxon>Metastrongylidae</taxon>
        <taxon>Dictyocaulus</taxon>
    </lineage>
</organism>
<sequence>MNSLSYSLLEVPSSIVQTATDEFDTILQEIESCSLNMLMSSAERRASMFSSRPVFNKTDCQPMKFENQRRICYSAHGIGISKKYGSIDELRRTISRQEIEAVEVDKEIEKLECHKKELEDKVREKSVELEKLCERKYLVNAVMEANKENTSIIMPGFNAVERIDKLTGNLTKNL</sequence>
<protein>
    <submittedName>
        <fullName evidence="2">Uncharacterized protein</fullName>
    </submittedName>
</protein>
<reference evidence="2 3" key="1">
    <citation type="submission" date="2013-11" db="EMBL/GenBank/DDBJ databases">
        <title>Draft genome of the bovine lungworm Dictyocaulus viviparus.</title>
        <authorList>
            <person name="Mitreva M."/>
        </authorList>
    </citation>
    <scope>NUCLEOTIDE SEQUENCE [LARGE SCALE GENOMIC DNA]</scope>
    <source>
        <strain evidence="2 3">HannoverDv2000</strain>
    </source>
</reference>
<evidence type="ECO:0000256" key="1">
    <source>
        <dbReference type="SAM" id="Coils"/>
    </source>
</evidence>
<dbReference type="AlphaFoldDB" id="A0A0D8XLJ4"/>
<proteinExistence type="predicted"/>
<evidence type="ECO:0000313" key="3">
    <source>
        <dbReference type="Proteomes" id="UP000053766"/>
    </source>
</evidence>
<dbReference type="Proteomes" id="UP000053766">
    <property type="component" value="Unassembled WGS sequence"/>
</dbReference>
<evidence type="ECO:0000313" key="2">
    <source>
        <dbReference type="EMBL" id="KJH45400.1"/>
    </source>
</evidence>
<name>A0A0D8XLJ4_DICVI</name>
<dbReference type="OrthoDB" id="10394297at2759"/>
<keyword evidence="1" id="KW-0175">Coiled coil</keyword>
<feature type="coiled-coil region" evidence="1">
    <location>
        <begin position="87"/>
        <end position="135"/>
    </location>
</feature>